<evidence type="ECO:0000256" key="9">
    <source>
        <dbReference type="ARBA" id="ARBA00023136"/>
    </source>
</evidence>
<keyword evidence="11" id="KW-1185">Reference proteome</keyword>
<dbReference type="Pfam" id="PF00777">
    <property type="entry name" value="Glyco_transf_29"/>
    <property type="match status" value="1"/>
</dbReference>
<dbReference type="Proteomes" id="UP000694845">
    <property type="component" value="Unplaced"/>
</dbReference>
<evidence type="ECO:0000313" key="11">
    <source>
        <dbReference type="Proteomes" id="UP000694845"/>
    </source>
</evidence>
<dbReference type="AlphaFoldDB" id="A0A8B7YM07"/>
<keyword evidence="9" id="KW-0472">Membrane</keyword>
<keyword evidence="8" id="KW-0333">Golgi apparatus</keyword>
<accession>A0A8B7YM07</accession>
<dbReference type="PANTHER" id="PTHR11987:SF52">
    <property type="entry name" value="CMP-N-ACETYLNEURAMINATE-POLY-ALPHA-2, 8-SIALYLTRANSFERASE-LIKE ISOFORM X1"/>
    <property type="match status" value="1"/>
</dbReference>
<comment type="subcellular location">
    <subcellularLocation>
        <location evidence="1">Golgi apparatus membrane</location>
        <topology evidence="1">Single-pass type II membrane protein</topology>
    </subcellularLocation>
</comment>
<dbReference type="GeneID" id="110980924"/>
<dbReference type="CDD" id="cd23963">
    <property type="entry name" value="GT29_ST8SIA"/>
    <property type="match status" value="1"/>
</dbReference>
<evidence type="ECO:0000256" key="7">
    <source>
        <dbReference type="ARBA" id="ARBA00022989"/>
    </source>
</evidence>
<evidence type="ECO:0000256" key="8">
    <source>
        <dbReference type="ARBA" id="ARBA00023034"/>
    </source>
</evidence>
<dbReference type="InterPro" id="IPR050943">
    <property type="entry name" value="Glycosyltr_29_Sialyltrsf"/>
</dbReference>
<dbReference type="GO" id="GO:0000139">
    <property type="term" value="C:Golgi membrane"/>
    <property type="evidence" value="ECO:0007669"/>
    <property type="project" value="UniProtKB-SubCell"/>
</dbReference>
<dbReference type="InterPro" id="IPR001675">
    <property type="entry name" value="Glyco_trans_29"/>
</dbReference>
<evidence type="ECO:0000313" key="12">
    <source>
        <dbReference type="RefSeq" id="XP_022093692.1"/>
    </source>
</evidence>
<dbReference type="RefSeq" id="XP_022093692.1">
    <property type="nucleotide sequence ID" value="XM_022238000.1"/>
</dbReference>
<keyword evidence="3" id="KW-0328">Glycosyltransferase</keyword>
<evidence type="ECO:0000256" key="10">
    <source>
        <dbReference type="ARBA" id="ARBA00023180"/>
    </source>
</evidence>
<dbReference type="GO" id="GO:0006491">
    <property type="term" value="P:N-glycan processing"/>
    <property type="evidence" value="ECO:0007669"/>
    <property type="project" value="TreeGrafter"/>
</dbReference>
<evidence type="ECO:0000256" key="1">
    <source>
        <dbReference type="ARBA" id="ARBA00004323"/>
    </source>
</evidence>
<keyword evidence="10" id="KW-0325">Glycoprotein</keyword>
<organism evidence="11 12">
    <name type="scientific">Acanthaster planci</name>
    <name type="common">Crown-of-thorns starfish</name>
    <dbReference type="NCBI Taxonomy" id="133434"/>
    <lineage>
        <taxon>Eukaryota</taxon>
        <taxon>Metazoa</taxon>
        <taxon>Echinodermata</taxon>
        <taxon>Eleutherozoa</taxon>
        <taxon>Asterozoa</taxon>
        <taxon>Asteroidea</taxon>
        <taxon>Valvatacea</taxon>
        <taxon>Valvatida</taxon>
        <taxon>Acanthasteridae</taxon>
        <taxon>Acanthaster</taxon>
    </lineage>
</organism>
<reference evidence="12" key="1">
    <citation type="submission" date="2025-08" db="UniProtKB">
        <authorList>
            <consortium name="RefSeq"/>
        </authorList>
    </citation>
    <scope>IDENTIFICATION</scope>
</reference>
<dbReference type="OrthoDB" id="10264956at2759"/>
<keyword evidence="7" id="KW-1133">Transmembrane helix</keyword>
<evidence type="ECO:0000256" key="2">
    <source>
        <dbReference type="ARBA" id="ARBA00006003"/>
    </source>
</evidence>
<evidence type="ECO:0000256" key="5">
    <source>
        <dbReference type="ARBA" id="ARBA00022692"/>
    </source>
</evidence>
<proteinExistence type="inferred from homology"/>
<dbReference type="GO" id="GO:0009311">
    <property type="term" value="P:oligosaccharide metabolic process"/>
    <property type="evidence" value="ECO:0007669"/>
    <property type="project" value="TreeGrafter"/>
</dbReference>
<dbReference type="GO" id="GO:0003828">
    <property type="term" value="F:alpha-N-acetylneuraminate alpha-2,8-sialyltransferase activity"/>
    <property type="evidence" value="ECO:0007669"/>
    <property type="project" value="TreeGrafter"/>
</dbReference>
<gene>
    <name evidence="12" type="primary">LOC110980924</name>
</gene>
<dbReference type="PANTHER" id="PTHR11987">
    <property type="entry name" value="ALPHA-2,8-SIALYLTRANSFERASE"/>
    <property type="match status" value="1"/>
</dbReference>
<keyword evidence="6" id="KW-0735">Signal-anchor</keyword>
<keyword evidence="5" id="KW-0812">Transmembrane</keyword>
<evidence type="ECO:0000256" key="4">
    <source>
        <dbReference type="ARBA" id="ARBA00022679"/>
    </source>
</evidence>
<sequence length="368" mass="42512">MRLRMLLACVSGLSLSVVLVTLSVVRYFWDFHDRHQLGLGLAARTRDYSGSGLYDGRLEKFIRRERWTEVRLKCKTVCSKRLGGTCVPLDLAVFVYRDDVPVSDHTYKRMYPVVRVPVTRETKFPHKKLNTEKCYMKDHFPDTRLIERQRRCAVVGNGGILVGSGCGAEIDSHDFVIRANLPPLQGYEYDVGRTANLSAFNTRTLMNFNSGLAANATGKALDILERFLRYFSDLGETILWYPKTLREPYNEMFRLVTKYLKSTSKHTKIHYAYSWKPIHVEKEWALEGTGTLGFDTFAVARTFCDNITLYGFFPFHEDQDGRKIPHHYFEDMEFSYNGTVHNFLLEHQKLKELDTRGEVRLVTSACRA</sequence>
<dbReference type="Gene3D" id="3.90.1480.20">
    <property type="entry name" value="Glycosyl transferase family 29"/>
    <property type="match status" value="1"/>
</dbReference>
<dbReference type="InterPro" id="IPR038578">
    <property type="entry name" value="GT29-like_sf"/>
</dbReference>
<comment type="similarity">
    <text evidence="2">Belongs to the glycosyltransferase 29 family.</text>
</comment>
<name>A0A8B7YM07_ACAPL</name>
<dbReference type="KEGG" id="aplc:110980924"/>
<evidence type="ECO:0000256" key="3">
    <source>
        <dbReference type="ARBA" id="ARBA00022676"/>
    </source>
</evidence>
<protein>
    <submittedName>
        <fullName evidence="12">CMP-N-acetylneuraminate-poly-alpha-2, 8-sialyltransferase-like</fullName>
    </submittedName>
</protein>
<evidence type="ECO:0000256" key="6">
    <source>
        <dbReference type="ARBA" id="ARBA00022968"/>
    </source>
</evidence>
<keyword evidence="4" id="KW-0808">Transferase</keyword>